<evidence type="ECO:0000313" key="2">
    <source>
        <dbReference type="EMBL" id="MCJ8501363.1"/>
    </source>
</evidence>
<dbReference type="Pfam" id="PF14088">
    <property type="entry name" value="DUF4268"/>
    <property type="match status" value="1"/>
</dbReference>
<dbReference type="InterPro" id="IPR025364">
    <property type="entry name" value="DUF4268"/>
</dbReference>
<sequence>MNQVGTLSKVDDLKTVWEHEARDFTTWLANNLELLGEEIGIDLEHRCNEYTVGKFRLDILAHDLTNDRPVAIENQLEVTDHSHLGQLLTYLAQFPKTGIGIWISKRMRDEHIAALEWLNNQSKDGWSFFGVEVKLFKVDNSLPAPYFDIIVKPNDYTKNRTRGDGSAPSQKLLAYQNFWQNLLDTFKSKYPGITNASKGPTQNWCAIPSGYGGLAFQWAFKSMSRFVIELYIDFANDQGHRSEKNEVFFRLISEKREEIEHAMQTKLKWEQLPAAVSCRIELERDGVNIESLPEDLTGYAIDKMALFRSILLEHIKPVMDVMKQELSFSPE</sequence>
<dbReference type="GO" id="GO:0003676">
    <property type="term" value="F:nucleic acid binding"/>
    <property type="evidence" value="ECO:0007669"/>
    <property type="project" value="InterPro"/>
</dbReference>
<reference evidence="2" key="1">
    <citation type="submission" date="2022-04" db="EMBL/GenBank/DDBJ databases">
        <title>Desulfatitalea alkaliphila sp. nov., a novel anaerobic sulfate-reducing bacterium isolated from terrestrial mud volcano, Taman Peninsula, Russia.</title>
        <authorList>
            <person name="Khomyakova M.A."/>
            <person name="Merkel A.Y."/>
            <person name="Slobodkin A.I."/>
        </authorList>
    </citation>
    <scope>NUCLEOTIDE SEQUENCE</scope>
    <source>
        <strain evidence="2">M08but</strain>
    </source>
</reference>
<dbReference type="EMBL" id="JALJRB010000013">
    <property type="protein sequence ID" value="MCJ8501363.1"/>
    <property type="molecule type" value="Genomic_DNA"/>
</dbReference>
<comment type="caution">
    <text evidence="2">The sequence shown here is derived from an EMBL/GenBank/DDBJ whole genome shotgun (WGS) entry which is preliminary data.</text>
</comment>
<feature type="domain" description="DUF4268" evidence="1">
    <location>
        <begin position="175"/>
        <end position="289"/>
    </location>
</feature>
<accession>A0AA41R4I5</accession>
<keyword evidence="3" id="KW-1185">Reference proteome</keyword>
<gene>
    <name evidence="2" type="ORF">MRX98_12330</name>
</gene>
<dbReference type="Proteomes" id="UP001165427">
    <property type="component" value="Unassembled WGS sequence"/>
</dbReference>
<dbReference type="AlphaFoldDB" id="A0AA41R4I5"/>
<dbReference type="Gene3D" id="3.40.1350.10">
    <property type="match status" value="1"/>
</dbReference>
<dbReference type="InterPro" id="IPR011856">
    <property type="entry name" value="tRNA_endonuc-like_dom_sf"/>
</dbReference>
<evidence type="ECO:0000313" key="3">
    <source>
        <dbReference type="Proteomes" id="UP001165427"/>
    </source>
</evidence>
<name>A0AA41R4I5_9BACT</name>
<organism evidence="2 3">
    <name type="scientific">Desulfatitalea alkaliphila</name>
    <dbReference type="NCBI Taxonomy" id="2929485"/>
    <lineage>
        <taxon>Bacteria</taxon>
        <taxon>Pseudomonadati</taxon>
        <taxon>Thermodesulfobacteriota</taxon>
        <taxon>Desulfobacteria</taxon>
        <taxon>Desulfobacterales</taxon>
        <taxon>Desulfosarcinaceae</taxon>
        <taxon>Desulfatitalea</taxon>
    </lineage>
</organism>
<evidence type="ECO:0000259" key="1">
    <source>
        <dbReference type="Pfam" id="PF14088"/>
    </source>
</evidence>
<protein>
    <submittedName>
        <fullName evidence="2">DUF4268 domain-containing protein</fullName>
    </submittedName>
</protein>
<proteinExistence type="predicted"/>
<dbReference type="RefSeq" id="WP_246908777.1">
    <property type="nucleotide sequence ID" value="NZ_JALJRB010000013.1"/>
</dbReference>